<evidence type="ECO:0000256" key="2">
    <source>
        <dbReference type="ARBA" id="ARBA00022679"/>
    </source>
</evidence>
<dbReference type="RefSeq" id="WP_347308835.1">
    <property type="nucleotide sequence ID" value="NZ_JBAJEX010000010.1"/>
</dbReference>
<comment type="function">
    <text evidence="5">Methylates the class 1 translation termination release factors RF1/PrfA and RF2/PrfB on the glutamine residue of the universally conserved GGQ motif.</text>
</comment>
<dbReference type="PROSITE" id="PS00092">
    <property type="entry name" value="N6_MTASE"/>
    <property type="match status" value="1"/>
</dbReference>
<dbReference type="NCBIfam" id="TIGR03534">
    <property type="entry name" value="RF_mod_PrmC"/>
    <property type="match status" value="1"/>
</dbReference>
<protein>
    <recommendedName>
        <fullName evidence="5">Release factor glutamine methyltransferase</fullName>
        <shortName evidence="5">RF MTase</shortName>
        <ecNumber evidence="5">2.1.1.297</ecNumber>
    </recommendedName>
    <alternativeName>
        <fullName evidence="5">N5-glutamine methyltransferase PrmC</fullName>
    </alternativeName>
    <alternativeName>
        <fullName evidence="5">Protein-(glutamine-N5) MTase PrmC</fullName>
    </alternativeName>
    <alternativeName>
        <fullName evidence="5">Protein-glutamine N-methyltransferase PrmC</fullName>
    </alternativeName>
</protein>
<dbReference type="GO" id="GO:0032259">
    <property type="term" value="P:methylation"/>
    <property type="evidence" value="ECO:0007669"/>
    <property type="project" value="UniProtKB-KW"/>
</dbReference>
<dbReference type="InterPro" id="IPR050320">
    <property type="entry name" value="N5-glutamine_MTase"/>
</dbReference>
<keyword evidence="3 5" id="KW-0949">S-adenosyl-L-methionine</keyword>
<comment type="catalytic activity">
    <reaction evidence="4 5">
        <text>L-glutaminyl-[peptide chain release factor] + S-adenosyl-L-methionine = N(5)-methyl-L-glutaminyl-[peptide chain release factor] + S-adenosyl-L-homocysteine + H(+)</text>
        <dbReference type="Rhea" id="RHEA:42896"/>
        <dbReference type="Rhea" id="RHEA-COMP:10271"/>
        <dbReference type="Rhea" id="RHEA-COMP:10272"/>
        <dbReference type="ChEBI" id="CHEBI:15378"/>
        <dbReference type="ChEBI" id="CHEBI:30011"/>
        <dbReference type="ChEBI" id="CHEBI:57856"/>
        <dbReference type="ChEBI" id="CHEBI:59789"/>
        <dbReference type="ChEBI" id="CHEBI:61891"/>
        <dbReference type="EC" id="2.1.1.297"/>
    </reaction>
</comment>
<evidence type="ECO:0000259" key="7">
    <source>
        <dbReference type="Pfam" id="PF17827"/>
    </source>
</evidence>
<name>A0ABV0EGC6_9BURK</name>
<proteinExistence type="inferred from homology"/>
<evidence type="ECO:0000259" key="6">
    <source>
        <dbReference type="Pfam" id="PF05175"/>
    </source>
</evidence>
<organism evidence="8 9">
    <name type="scientific">Thiobacter aerophilum</name>
    <dbReference type="NCBI Taxonomy" id="3121275"/>
    <lineage>
        <taxon>Bacteria</taxon>
        <taxon>Pseudomonadati</taxon>
        <taxon>Pseudomonadota</taxon>
        <taxon>Betaproteobacteria</taxon>
        <taxon>Burkholderiales</taxon>
        <taxon>Thiobacteraceae</taxon>
        <taxon>Thiobacter</taxon>
    </lineage>
</organism>
<dbReference type="HAMAP" id="MF_02126">
    <property type="entry name" value="RF_methyltr_PrmC"/>
    <property type="match status" value="1"/>
</dbReference>
<evidence type="ECO:0000313" key="9">
    <source>
        <dbReference type="Proteomes" id="UP001482231"/>
    </source>
</evidence>
<dbReference type="Pfam" id="PF17827">
    <property type="entry name" value="PrmC_N"/>
    <property type="match status" value="1"/>
</dbReference>
<dbReference type="InterPro" id="IPR002052">
    <property type="entry name" value="DNA_methylase_N6_adenine_CS"/>
</dbReference>
<dbReference type="EMBL" id="JBAJEX010000010">
    <property type="protein sequence ID" value="MEO1767723.1"/>
    <property type="molecule type" value="Genomic_DNA"/>
</dbReference>
<keyword evidence="1 5" id="KW-0489">Methyltransferase</keyword>
<dbReference type="Proteomes" id="UP001482231">
    <property type="component" value="Unassembled WGS sequence"/>
</dbReference>
<dbReference type="EC" id="2.1.1.297" evidence="5"/>
<dbReference type="InterPro" id="IPR007848">
    <property type="entry name" value="Small_mtfrase_dom"/>
</dbReference>
<feature type="binding site" evidence="5">
    <location>
        <begin position="191"/>
        <end position="194"/>
    </location>
    <ligand>
        <name>substrate</name>
    </ligand>
</feature>
<evidence type="ECO:0000256" key="1">
    <source>
        <dbReference type="ARBA" id="ARBA00022603"/>
    </source>
</evidence>
<dbReference type="Pfam" id="PF05175">
    <property type="entry name" value="MTS"/>
    <property type="match status" value="1"/>
</dbReference>
<evidence type="ECO:0000256" key="5">
    <source>
        <dbReference type="HAMAP-Rule" id="MF_02126"/>
    </source>
</evidence>
<dbReference type="GO" id="GO:0102559">
    <property type="term" value="F:peptide chain release factor N(5)-glutamine methyltransferase activity"/>
    <property type="evidence" value="ECO:0007669"/>
    <property type="project" value="UniProtKB-EC"/>
</dbReference>
<evidence type="ECO:0000256" key="3">
    <source>
        <dbReference type="ARBA" id="ARBA00022691"/>
    </source>
</evidence>
<reference evidence="8 9" key="1">
    <citation type="submission" date="2024-02" db="EMBL/GenBank/DDBJ databases">
        <title>New thermophilic sulfur-oxidizing bacteria from a hot springs of the Uzon caldera (Kamchatka, Russia).</title>
        <authorList>
            <person name="Dukat A.M."/>
            <person name="Elcheninov A.G."/>
            <person name="Frolov E.N."/>
        </authorList>
    </citation>
    <scope>NUCLEOTIDE SEQUENCE [LARGE SCALE GENOMIC DNA]</scope>
    <source>
        <strain evidence="8 9">AK1</strain>
    </source>
</reference>
<keyword evidence="2 5" id="KW-0808">Transferase</keyword>
<comment type="similarity">
    <text evidence="5">Belongs to the protein N5-glutamine methyltransferase family. PrmC subfamily.</text>
</comment>
<dbReference type="Gene3D" id="1.10.8.10">
    <property type="entry name" value="DNA helicase RuvA subunit, C-terminal domain"/>
    <property type="match status" value="1"/>
</dbReference>
<dbReference type="CDD" id="cd02440">
    <property type="entry name" value="AdoMet_MTases"/>
    <property type="match status" value="1"/>
</dbReference>
<feature type="binding site" evidence="5">
    <location>
        <position position="175"/>
    </location>
    <ligand>
        <name>S-adenosyl-L-methionine</name>
        <dbReference type="ChEBI" id="CHEBI:59789"/>
    </ligand>
</feature>
<dbReference type="PANTHER" id="PTHR18895">
    <property type="entry name" value="HEMK METHYLTRANSFERASE"/>
    <property type="match status" value="1"/>
</dbReference>
<accession>A0ABV0EGC6</accession>
<comment type="caution">
    <text evidence="8">The sequence shown here is derived from an EMBL/GenBank/DDBJ whole genome shotgun (WGS) entry which is preliminary data.</text>
</comment>
<feature type="binding site" evidence="5">
    <location>
        <begin position="124"/>
        <end position="128"/>
    </location>
    <ligand>
        <name>S-adenosyl-L-methionine</name>
        <dbReference type="ChEBI" id="CHEBI:59789"/>
    </ligand>
</feature>
<sequence>MAPTLDEVLAAARAALAESLALDGRSASLEAQLLLAHALGRPRAWLLAHGRDKLHAQADRFETLLARRLAGEPMAYILGRREFYGLDLLVTPAVLIPRPETELLVELALAHIPDSAPWLVLDLGTGSGAVALAIARHRPATRVCAVERAPDALAVARDNARRLGLNRVQFLEGAWFAALEPGARFQLIVANPPYVAQDDPHLAQGDVRFEPRDALVAGADGLEALRDIIAGAPQHLLPGAWLLLEHGWDQGAACRTLLTQAGFEAVASHRDLAGQERVSGGRLP</sequence>
<dbReference type="SUPFAM" id="SSF53335">
    <property type="entry name" value="S-adenosyl-L-methionine-dependent methyltransferases"/>
    <property type="match status" value="1"/>
</dbReference>
<evidence type="ECO:0000313" key="8">
    <source>
        <dbReference type="EMBL" id="MEO1767723.1"/>
    </source>
</evidence>
<feature type="binding site" evidence="5">
    <location>
        <position position="147"/>
    </location>
    <ligand>
        <name>S-adenosyl-L-methionine</name>
        <dbReference type="ChEBI" id="CHEBI:59789"/>
    </ligand>
</feature>
<evidence type="ECO:0000256" key="4">
    <source>
        <dbReference type="ARBA" id="ARBA00048391"/>
    </source>
</evidence>
<dbReference type="InterPro" id="IPR040758">
    <property type="entry name" value="PrmC_N"/>
</dbReference>
<feature type="binding site" evidence="5">
    <location>
        <position position="191"/>
    </location>
    <ligand>
        <name>S-adenosyl-L-methionine</name>
        <dbReference type="ChEBI" id="CHEBI:59789"/>
    </ligand>
</feature>
<feature type="domain" description="Release factor glutamine methyltransferase N-terminal" evidence="7">
    <location>
        <begin position="7"/>
        <end position="79"/>
    </location>
</feature>
<dbReference type="InterPro" id="IPR029063">
    <property type="entry name" value="SAM-dependent_MTases_sf"/>
</dbReference>
<dbReference type="Gene3D" id="3.40.50.150">
    <property type="entry name" value="Vaccinia Virus protein VP39"/>
    <property type="match status" value="1"/>
</dbReference>
<feature type="domain" description="Methyltransferase small" evidence="6">
    <location>
        <begin position="108"/>
        <end position="199"/>
    </location>
</feature>
<gene>
    <name evidence="5 8" type="primary">prmC</name>
    <name evidence="8" type="ORF">V6E02_10920</name>
</gene>
<dbReference type="NCBIfam" id="TIGR00536">
    <property type="entry name" value="hemK_fam"/>
    <property type="match status" value="1"/>
</dbReference>
<dbReference type="PANTHER" id="PTHR18895:SF74">
    <property type="entry name" value="MTRF1L RELEASE FACTOR GLUTAMINE METHYLTRANSFERASE"/>
    <property type="match status" value="1"/>
</dbReference>
<keyword evidence="9" id="KW-1185">Reference proteome</keyword>
<dbReference type="InterPro" id="IPR019874">
    <property type="entry name" value="RF_methyltr_PrmC"/>
</dbReference>
<dbReference type="InterPro" id="IPR004556">
    <property type="entry name" value="HemK-like"/>
</dbReference>